<keyword evidence="10 12" id="KW-0456">Lyase</keyword>
<organism evidence="14 15">
    <name type="scientific">Helicobacter pylori</name>
    <name type="common">Campylobacter pylori</name>
    <dbReference type="NCBI Taxonomy" id="210"/>
    <lineage>
        <taxon>Bacteria</taxon>
        <taxon>Pseudomonadati</taxon>
        <taxon>Campylobacterota</taxon>
        <taxon>Epsilonproteobacteria</taxon>
        <taxon>Campylobacterales</taxon>
        <taxon>Helicobacteraceae</taxon>
        <taxon>Helicobacter</taxon>
    </lineage>
</organism>
<feature type="binding site" evidence="12">
    <location>
        <begin position="254"/>
        <end position="256"/>
    </location>
    <ligand>
        <name>GTP</name>
        <dbReference type="ChEBI" id="CHEBI:37565"/>
    </ligand>
</feature>
<dbReference type="HAMAP" id="MF_01225_B">
    <property type="entry name" value="MoaA_B"/>
    <property type="match status" value="1"/>
</dbReference>
<keyword evidence="5 12" id="KW-0547">Nucleotide-binding</keyword>
<evidence type="ECO:0000256" key="1">
    <source>
        <dbReference type="ARBA" id="ARBA00012167"/>
    </source>
</evidence>
<dbReference type="EMBL" id="UGJP01000003">
    <property type="protein sequence ID" value="STR28232.1"/>
    <property type="molecule type" value="Genomic_DNA"/>
</dbReference>
<dbReference type="InterPro" id="IPR058240">
    <property type="entry name" value="rSAM_sf"/>
</dbReference>
<evidence type="ECO:0000256" key="9">
    <source>
        <dbReference type="ARBA" id="ARBA00023150"/>
    </source>
</evidence>
<feature type="binding site" evidence="12">
    <location>
        <position position="64"/>
    </location>
    <ligand>
        <name>GTP</name>
        <dbReference type="ChEBI" id="CHEBI:37565"/>
    </ligand>
</feature>
<protein>
    <recommendedName>
        <fullName evidence="1 12">GTP 3',8-cyclase</fullName>
        <ecNumber evidence="1 12">4.1.99.22</ecNumber>
    </recommendedName>
    <alternativeName>
        <fullName evidence="12">Molybdenum cofactor biosynthesis protein A</fullName>
    </alternativeName>
</protein>
<dbReference type="SMART" id="SM00729">
    <property type="entry name" value="Elp3"/>
    <property type="match status" value="1"/>
</dbReference>
<feature type="binding site" evidence="12">
    <location>
        <position position="68"/>
    </location>
    <ligand>
        <name>S-adenosyl-L-methionine</name>
        <dbReference type="ChEBI" id="CHEBI:59789"/>
    </ligand>
</feature>
<sequence length="321" mass="36605">MLVDSFNRVIDYIRVSVTKQCNFRCQYCMPTTPLDFFDDEELLPLDNVLEFLKIAIDEGVKKIRITGGEPLLRKGLDEFIAKLHAYNKEVALVLSTNGFLLKKMAKGLKDAGLSRVNVSLDSLKSDRVLKISQKDALKNALEGIEESLKAGLKLKLNTVVMKGVNDDEILELLEYAKNRHIQIRYIEFMENTHAKSLVKGLKEEEILDLIAQKYKIMETEKPKQGSSKIYTLENGYQFGIIAPHSDDFCQSCNRIRLASDGKICPCLYYQDAIDAKEAIINKDTKMMKRLLKQSVINKPEKNMWNDKNSETPTRAFYYTGG</sequence>
<evidence type="ECO:0000256" key="10">
    <source>
        <dbReference type="ARBA" id="ARBA00023239"/>
    </source>
</evidence>
<dbReference type="InterPro" id="IPR013483">
    <property type="entry name" value="MoaA"/>
</dbReference>
<evidence type="ECO:0000256" key="6">
    <source>
        <dbReference type="ARBA" id="ARBA00023004"/>
    </source>
</evidence>
<dbReference type="PANTHER" id="PTHR22960">
    <property type="entry name" value="MOLYBDOPTERIN COFACTOR SYNTHESIS PROTEIN A"/>
    <property type="match status" value="1"/>
</dbReference>
<feature type="binding site" evidence="12">
    <location>
        <position position="14"/>
    </location>
    <ligand>
        <name>GTP</name>
        <dbReference type="ChEBI" id="CHEBI:37565"/>
    </ligand>
</feature>
<comment type="subunit">
    <text evidence="12">Monomer and homodimer.</text>
</comment>
<keyword evidence="7 12" id="KW-0411">Iron-sulfur</keyword>
<dbReference type="GO" id="GO:0061799">
    <property type="term" value="F:cyclic pyranopterin monophosphate synthase activity"/>
    <property type="evidence" value="ECO:0007669"/>
    <property type="project" value="TreeGrafter"/>
</dbReference>
<feature type="binding site" evidence="12">
    <location>
        <position position="249"/>
    </location>
    <ligand>
        <name>[4Fe-4S] cluster</name>
        <dbReference type="ChEBI" id="CHEBI:49883"/>
        <label>2</label>
        <note>4Fe-4S-substrate</note>
    </ligand>
</feature>
<dbReference type="SFLD" id="SFLDG01383">
    <property type="entry name" value="cyclic_pyranopterin_phosphate"/>
    <property type="match status" value="1"/>
</dbReference>
<dbReference type="PANTHER" id="PTHR22960:SF0">
    <property type="entry name" value="MOLYBDENUM COFACTOR BIOSYNTHESIS PROTEIN 1"/>
    <property type="match status" value="1"/>
</dbReference>
<evidence type="ECO:0000256" key="8">
    <source>
        <dbReference type="ARBA" id="ARBA00023134"/>
    </source>
</evidence>
<dbReference type="SFLD" id="SFLDS00029">
    <property type="entry name" value="Radical_SAM"/>
    <property type="match status" value="1"/>
</dbReference>
<dbReference type="InterPro" id="IPR000385">
    <property type="entry name" value="MoaA_NifB_PqqE_Fe-S-bd_CS"/>
</dbReference>
<feature type="binding site" evidence="12">
    <location>
        <position position="21"/>
    </location>
    <ligand>
        <name>[4Fe-4S] cluster</name>
        <dbReference type="ChEBI" id="CHEBI:49883"/>
        <label>1</label>
        <note>4Fe-4S-S-AdoMet</note>
    </ligand>
</feature>
<keyword evidence="6 12" id="KW-0408">Iron</keyword>
<evidence type="ECO:0000256" key="7">
    <source>
        <dbReference type="ARBA" id="ARBA00023014"/>
    </source>
</evidence>
<dbReference type="GO" id="GO:0061798">
    <property type="term" value="F:GTP 3',8'-cyclase activity"/>
    <property type="evidence" value="ECO:0007669"/>
    <property type="project" value="UniProtKB-UniRule"/>
</dbReference>
<dbReference type="InterPro" id="IPR040064">
    <property type="entry name" value="MoaA-like"/>
</dbReference>
<evidence type="ECO:0000256" key="3">
    <source>
        <dbReference type="ARBA" id="ARBA00022691"/>
    </source>
</evidence>
<keyword evidence="9 12" id="KW-0501">Molybdenum cofactor biosynthesis</keyword>
<dbReference type="InterPro" id="IPR006638">
    <property type="entry name" value="Elp3/MiaA/NifB-like_rSAM"/>
</dbReference>
<feature type="binding site" evidence="12">
    <location>
        <position position="28"/>
    </location>
    <ligand>
        <name>[4Fe-4S] cluster</name>
        <dbReference type="ChEBI" id="CHEBI:49883"/>
        <label>1</label>
        <note>4Fe-4S-S-AdoMet</note>
    </ligand>
</feature>
<evidence type="ECO:0000313" key="15">
    <source>
        <dbReference type="Proteomes" id="UP000254195"/>
    </source>
</evidence>
<feature type="binding site" evidence="12">
    <location>
        <position position="266"/>
    </location>
    <ligand>
        <name>[4Fe-4S] cluster</name>
        <dbReference type="ChEBI" id="CHEBI:49883"/>
        <label>2</label>
        <note>4Fe-4S-substrate</note>
    </ligand>
</feature>
<dbReference type="PROSITE" id="PS51918">
    <property type="entry name" value="RADICAL_SAM"/>
    <property type="match status" value="1"/>
</dbReference>
<feature type="binding site" evidence="12">
    <location>
        <position position="27"/>
    </location>
    <ligand>
        <name>S-adenosyl-L-methionine</name>
        <dbReference type="ChEBI" id="CHEBI:59789"/>
    </ligand>
</feature>
<dbReference type="PROSITE" id="PS01305">
    <property type="entry name" value="MOAA_NIFB_PQQE"/>
    <property type="match status" value="1"/>
</dbReference>
<feature type="binding site" evidence="12">
    <location>
        <position position="189"/>
    </location>
    <ligand>
        <name>S-adenosyl-L-methionine</name>
        <dbReference type="ChEBI" id="CHEBI:59789"/>
    </ligand>
</feature>
<dbReference type="Pfam" id="PF04055">
    <property type="entry name" value="Radical_SAM"/>
    <property type="match status" value="1"/>
</dbReference>
<feature type="binding site" evidence="12">
    <location>
        <position position="252"/>
    </location>
    <ligand>
        <name>[4Fe-4S] cluster</name>
        <dbReference type="ChEBI" id="CHEBI:49883"/>
        <label>2</label>
        <note>4Fe-4S-substrate</note>
    </ligand>
</feature>
<keyword evidence="4 12" id="KW-0479">Metal-binding</keyword>
<dbReference type="SFLD" id="SFLDG01386">
    <property type="entry name" value="main_SPASM_domain-containing"/>
    <property type="match status" value="1"/>
</dbReference>
<feature type="domain" description="Radical SAM core" evidence="13">
    <location>
        <begin position="5"/>
        <end position="233"/>
    </location>
</feature>
<dbReference type="NCBIfam" id="TIGR02666">
    <property type="entry name" value="moaA"/>
    <property type="match status" value="1"/>
</dbReference>
<comment type="cofactor">
    <cofactor evidence="12">
        <name>[4Fe-4S] cluster</name>
        <dbReference type="ChEBI" id="CHEBI:49883"/>
    </cofactor>
    <text evidence="12">Binds 2 [4Fe-4S] clusters. Binds 1 [4Fe-4S] cluster coordinated with 3 cysteines and an exchangeable S-adenosyl-L-methionine and 1 [4Fe-4S] cluster coordinated with 3 cysteines and the GTP-derived substrate.</text>
</comment>
<feature type="binding site" evidence="12">
    <location>
        <position position="95"/>
    </location>
    <ligand>
        <name>GTP</name>
        <dbReference type="ChEBI" id="CHEBI:37565"/>
    </ligand>
</feature>
<dbReference type="SFLD" id="SFLDG01067">
    <property type="entry name" value="SPASM/twitch_domain_containing"/>
    <property type="match status" value="1"/>
</dbReference>
<reference evidence="14 15" key="1">
    <citation type="submission" date="2018-06" db="EMBL/GenBank/DDBJ databases">
        <authorList>
            <consortium name="Pathogen Informatics"/>
            <person name="Doyle S."/>
        </authorList>
    </citation>
    <scope>NUCLEOTIDE SEQUENCE [LARGE SCALE GENOMIC DNA]</scope>
    <source>
        <strain evidence="14 15">NCTC13094</strain>
    </source>
</reference>
<evidence type="ECO:0000256" key="5">
    <source>
        <dbReference type="ARBA" id="ARBA00022741"/>
    </source>
</evidence>
<comment type="function">
    <text evidence="12">Catalyzes the cyclization of GTP to (8S)-3',8-cyclo-7,8-dihydroguanosine 5'-triphosphate.</text>
</comment>
<dbReference type="AlphaFoldDB" id="A0A377RXG2"/>
<dbReference type="InterPro" id="IPR013785">
    <property type="entry name" value="Aldolase_TIM"/>
</dbReference>
<feature type="binding site" evidence="12">
    <location>
        <position position="155"/>
    </location>
    <ligand>
        <name>GTP</name>
        <dbReference type="ChEBI" id="CHEBI:37565"/>
    </ligand>
</feature>
<comment type="catalytic activity">
    <reaction evidence="11 12">
        <text>GTP + AH2 + S-adenosyl-L-methionine = (8S)-3',8-cyclo-7,8-dihydroguanosine 5'-triphosphate + 5'-deoxyadenosine + L-methionine + A + H(+)</text>
        <dbReference type="Rhea" id="RHEA:49576"/>
        <dbReference type="ChEBI" id="CHEBI:13193"/>
        <dbReference type="ChEBI" id="CHEBI:15378"/>
        <dbReference type="ChEBI" id="CHEBI:17319"/>
        <dbReference type="ChEBI" id="CHEBI:17499"/>
        <dbReference type="ChEBI" id="CHEBI:37565"/>
        <dbReference type="ChEBI" id="CHEBI:57844"/>
        <dbReference type="ChEBI" id="CHEBI:59789"/>
        <dbReference type="ChEBI" id="CHEBI:131766"/>
        <dbReference type="EC" id="4.1.99.22"/>
    </reaction>
</comment>
<keyword evidence="8 12" id="KW-0342">GTP-binding</keyword>
<dbReference type="GO" id="GO:1904047">
    <property type="term" value="F:S-adenosyl-L-methionine binding"/>
    <property type="evidence" value="ECO:0007669"/>
    <property type="project" value="UniProtKB-UniRule"/>
</dbReference>
<dbReference type="SUPFAM" id="SSF102114">
    <property type="entry name" value="Radical SAM enzymes"/>
    <property type="match status" value="1"/>
</dbReference>
<evidence type="ECO:0000259" key="13">
    <source>
        <dbReference type="PROSITE" id="PS51918"/>
    </source>
</evidence>
<comment type="pathway">
    <text evidence="12">Cofactor biosynthesis; molybdopterin biosynthesis.</text>
</comment>
<dbReference type="GO" id="GO:0046872">
    <property type="term" value="F:metal ion binding"/>
    <property type="evidence" value="ECO:0007669"/>
    <property type="project" value="UniProtKB-KW"/>
</dbReference>
<dbReference type="CDD" id="cd21117">
    <property type="entry name" value="Twitch_MoaA"/>
    <property type="match status" value="1"/>
</dbReference>
<dbReference type="UniPathway" id="UPA00344"/>
<dbReference type="GO" id="GO:0006777">
    <property type="term" value="P:Mo-molybdopterin cofactor biosynthetic process"/>
    <property type="evidence" value="ECO:0007669"/>
    <property type="project" value="UniProtKB-UniRule"/>
</dbReference>
<evidence type="ECO:0000256" key="4">
    <source>
        <dbReference type="ARBA" id="ARBA00022723"/>
    </source>
</evidence>
<dbReference type="Proteomes" id="UP000254195">
    <property type="component" value="Unassembled WGS sequence"/>
</dbReference>
<dbReference type="Pfam" id="PF06463">
    <property type="entry name" value="Mob_synth_C"/>
    <property type="match status" value="1"/>
</dbReference>
<keyword evidence="2 12" id="KW-0004">4Fe-4S</keyword>
<dbReference type="InterPro" id="IPR010505">
    <property type="entry name" value="MoaA_twitch"/>
</dbReference>
<dbReference type="EC" id="4.1.99.22" evidence="1 12"/>
<proteinExistence type="inferred from homology"/>
<evidence type="ECO:0000313" key="14">
    <source>
        <dbReference type="EMBL" id="STR28232.1"/>
    </source>
</evidence>
<dbReference type="InterPro" id="IPR007197">
    <property type="entry name" value="rSAM"/>
</dbReference>
<evidence type="ECO:0000256" key="12">
    <source>
        <dbReference type="HAMAP-Rule" id="MF_01225"/>
    </source>
</evidence>
<gene>
    <name evidence="12 14" type="primary">moaA</name>
    <name evidence="14" type="ORF">NCTC13094_01207</name>
</gene>
<evidence type="ECO:0000256" key="2">
    <source>
        <dbReference type="ARBA" id="ARBA00022485"/>
    </source>
</evidence>
<dbReference type="InterPro" id="IPR050105">
    <property type="entry name" value="MoCo_biosynth_MoaA/MoaC"/>
</dbReference>
<keyword evidence="3 12" id="KW-0949">S-adenosyl-L-methionine</keyword>
<comment type="similarity">
    <text evidence="12">Belongs to the radical SAM superfamily. MoaA family.</text>
</comment>
<dbReference type="CDD" id="cd01335">
    <property type="entry name" value="Radical_SAM"/>
    <property type="match status" value="1"/>
</dbReference>
<dbReference type="GO" id="GO:0005525">
    <property type="term" value="F:GTP binding"/>
    <property type="evidence" value="ECO:0007669"/>
    <property type="project" value="UniProtKB-UniRule"/>
</dbReference>
<dbReference type="GO" id="GO:0051539">
    <property type="term" value="F:4 iron, 4 sulfur cluster binding"/>
    <property type="evidence" value="ECO:0007669"/>
    <property type="project" value="UniProtKB-UniRule"/>
</dbReference>
<name>A0A377RXG2_HELPX</name>
<feature type="binding site" evidence="12">
    <location>
        <position position="119"/>
    </location>
    <ligand>
        <name>S-adenosyl-L-methionine</name>
        <dbReference type="ChEBI" id="CHEBI:59789"/>
    </ligand>
</feature>
<accession>A0A377RXG2</accession>
<evidence type="ECO:0000256" key="11">
    <source>
        <dbReference type="ARBA" id="ARBA00048697"/>
    </source>
</evidence>
<feature type="binding site" evidence="12">
    <location>
        <position position="25"/>
    </location>
    <ligand>
        <name>[4Fe-4S] cluster</name>
        <dbReference type="ChEBI" id="CHEBI:49883"/>
        <label>1</label>
        <note>4Fe-4S-S-AdoMet</note>
    </ligand>
</feature>
<dbReference type="Gene3D" id="3.20.20.70">
    <property type="entry name" value="Aldolase class I"/>
    <property type="match status" value="1"/>
</dbReference>